<dbReference type="PROSITE" id="PS51826">
    <property type="entry name" value="PSBD"/>
    <property type="match status" value="1"/>
</dbReference>
<dbReference type="InterPro" id="IPR036625">
    <property type="entry name" value="E3-bd_dom_sf"/>
</dbReference>
<feature type="region of interest" description="Disordered" evidence="6">
    <location>
        <begin position="180"/>
        <end position="221"/>
    </location>
</feature>
<evidence type="ECO:0000256" key="2">
    <source>
        <dbReference type="ARBA" id="ARBA00022679"/>
    </source>
</evidence>
<dbReference type="Pfam" id="PF00364">
    <property type="entry name" value="Biotin_lipoyl"/>
    <property type="match status" value="2"/>
</dbReference>
<dbReference type="CDD" id="cd06849">
    <property type="entry name" value="lipoyl_domain"/>
    <property type="match status" value="2"/>
</dbReference>
<dbReference type="PROSITE" id="PS50968">
    <property type="entry name" value="BIOTINYL_LIPOYL"/>
    <property type="match status" value="2"/>
</dbReference>
<dbReference type="InterPro" id="IPR023213">
    <property type="entry name" value="CAT-like_dom_sf"/>
</dbReference>
<evidence type="ECO:0000259" key="7">
    <source>
        <dbReference type="PROSITE" id="PS50968"/>
    </source>
</evidence>
<dbReference type="InterPro" id="IPR001078">
    <property type="entry name" value="2-oxoacid_DH_actylTfrase"/>
</dbReference>
<protein>
    <recommendedName>
        <fullName evidence="5">Acetyltransferase component of pyruvate dehydrogenase complex</fullName>
        <ecNumber evidence="5">2.3.1.12</ecNumber>
    </recommendedName>
</protein>
<comment type="catalytic activity">
    <reaction evidence="5">
        <text>N(6)-[(R)-dihydrolipoyl]-L-lysyl-[protein] + acetyl-CoA = N(6)-[(R)-S(8)-acetyldihydrolipoyl]-L-lysyl-[protein] + CoA</text>
        <dbReference type="Rhea" id="RHEA:17017"/>
        <dbReference type="Rhea" id="RHEA-COMP:10475"/>
        <dbReference type="Rhea" id="RHEA-COMP:10478"/>
        <dbReference type="ChEBI" id="CHEBI:57287"/>
        <dbReference type="ChEBI" id="CHEBI:57288"/>
        <dbReference type="ChEBI" id="CHEBI:83100"/>
        <dbReference type="ChEBI" id="CHEBI:83111"/>
        <dbReference type="EC" id="2.3.1.12"/>
    </reaction>
</comment>
<dbReference type="GO" id="GO:0045254">
    <property type="term" value="C:pyruvate dehydrogenase complex"/>
    <property type="evidence" value="ECO:0007669"/>
    <property type="project" value="UniProtKB-UniRule"/>
</dbReference>
<evidence type="ECO:0000313" key="9">
    <source>
        <dbReference type="EMBL" id="KAK9827713.1"/>
    </source>
</evidence>
<dbReference type="InterPro" id="IPR045257">
    <property type="entry name" value="E2/Pdx1"/>
</dbReference>
<dbReference type="GO" id="GO:0006086">
    <property type="term" value="P:pyruvate decarboxylation to acetyl-CoA"/>
    <property type="evidence" value="ECO:0007669"/>
    <property type="project" value="InterPro"/>
</dbReference>
<feature type="compositionally biased region" description="Gly residues" evidence="6">
    <location>
        <begin position="203"/>
        <end position="212"/>
    </location>
</feature>
<feature type="region of interest" description="Disordered" evidence="6">
    <location>
        <begin position="308"/>
        <end position="356"/>
    </location>
</feature>
<feature type="domain" description="Peripheral subunit-binding (PSBD)" evidence="8">
    <location>
        <begin position="360"/>
        <end position="397"/>
    </location>
</feature>
<keyword evidence="4 5" id="KW-0012">Acyltransferase</keyword>
<evidence type="ECO:0000256" key="4">
    <source>
        <dbReference type="ARBA" id="ARBA00023315"/>
    </source>
</evidence>
<dbReference type="InterPro" id="IPR011053">
    <property type="entry name" value="Single_hybrid_motif"/>
</dbReference>
<keyword evidence="10" id="KW-1185">Reference proteome</keyword>
<dbReference type="InterPro" id="IPR000089">
    <property type="entry name" value="Biotin_lipoyl"/>
</dbReference>
<evidence type="ECO:0000256" key="1">
    <source>
        <dbReference type="ARBA" id="ARBA00007317"/>
    </source>
</evidence>
<dbReference type="EC" id="2.3.1.12" evidence="5"/>
<dbReference type="AlphaFoldDB" id="A0AAW1R240"/>
<dbReference type="SUPFAM" id="SSF47005">
    <property type="entry name" value="Peripheral subunit-binding domain of 2-oxo acid dehydrogenase complex"/>
    <property type="match status" value="1"/>
</dbReference>
<dbReference type="FunFam" id="3.30.559.10:FF:000003">
    <property type="entry name" value="Acetyltransferase component of pyruvate dehydrogenase complex"/>
    <property type="match status" value="1"/>
</dbReference>
<reference evidence="9 10" key="1">
    <citation type="journal article" date="2024" name="Nat. Commun.">
        <title>Phylogenomics reveals the evolutionary origins of lichenization in chlorophyte algae.</title>
        <authorList>
            <person name="Puginier C."/>
            <person name="Libourel C."/>
            <person name="Otte J."/>
            <person name="Skaloud P."/>
            <person name="Haon M."/>
            <person name="Grisel S."/>
            <person name="Petersen M."/>
            <person name="Berrin J.G."/>
            <person name="Delaux P.M."/>
            <person name="Dal Grande F."/>
            <person name="Keller J."/>
        </authorList>
    </citation>
    <scope>NUCLEOTIDE SEQUENCE [LARGE SCALE GENOMIC DNA]</scope>
    <source>
        <strain evidence="9 10">SAG 245.80</strain>
    </source>
</reference>
<dbReference type="Gene3D" id="4.10.320.10">
    <property type="entry name" value="E3-binding domain"/>
    <property type="match status" value="1"/>
</dbReference>
<comment type="function">
    <text evidence="5">The pyruvate dehydrogenase complex catalyzes the overall conversion of pyruvate to acetyl-CoA and CO(2).</text>
</comment>
<sequence>MTTLSMVTRQAARRLAQCLSASLRFSTSGSGRGSAGFASAAGALRGHRTALNAPLRAAGLVSPAWLSGGVQPRAAAAAGRGYAASGLPPHTELGMPALSPTMSQGNIAAWKKKEGDEIAAGDVLCEVETDKATMEWEAQDEGFLAKILVPEGTKDIPVGAPVAVVVDDAGDVGAFSDYTPGAAPAAAAEPDEAPAQEQAPAEEGGGGGGGSGTYPPHTVMGLPALSPTMSQGNIASWKKKPGDEVAAGDSLAEIETDKATMDWESQDDGYVAALLVKDGAKDIAVGSPVLVFVEDQDAVDAFKGYTLEDAKGGAPKNDAKPAKPAPAEKPKKEEPQPSQPAKPAPAAPAQGAPAKGGRVIASPYARKLAREAGVDIANATGSGPGGRIVAADVQQLTEGDGGAAPAPSQEAPAQGAPAAGEWTDEVHSQVRRITAQRLLESKTSVPHYYLTVDVRMDKLLALRSQLNKALEKDGAKLSVNDLIVKASALALRKVPGVNASWFPEYIRQYHDVDVGVAVQTPGGLMVPVVRDADLLGLNEINATVRDLAAKAKANKLKPDEFSGGTFTISNLGMFGITEFSAIINPPQAAILAVGSSQPRVVASPDGGFAEAHIMAATLSCDHRVVDGALGAQWLATFRGYVEEPSTMLL</sequence>
<feature type="compositionally biased region" description="Pro residues" evidence="6">
    <location>
        <begin position="337"/>
        <end position="346"/>
    </location>
</feature>
<organism evidence="9 10">
    <name type="scientific">Elliptochloris bilobata</name>
    <dbReference type="NCBI Taxonomy" id="381761"/>
    <lineage>
        <taxon>Eukaryota</taxon>
        <taxon>Viridiplantae</taxon>
        <taxon>Chlorophyta</taxon>
        <taxon>core chlorophytes</taxon>
        <taxon>Trebouxiophyceae</taxon>
        <taxon>Trebouxiophyceae incertae sedis</taxon>
        <taxon>Elliptochloris clade</taxon>
        <taxon>Elliptochloris</taxon>
    </lineage>
</organism>
<comment type="similarity">
    <text evidence="1 5">Belongs to the 2-oxoacid dehydrogenase family.</text>
</comment>
<keyword evidence="3 5" id="KW-0450">Lipoyl</keyword>
<dbReference type="NCBIfam" id="TIGR01349">
    <property type="entry name" value="PDHac_trf_mito"/>
    <property type="match status" value="1"/>
</dbReference>
<comment type="cofactor">
    <cofactor evidence="5">
        <name>(R)-lipoate</name>
        <dbReference type="ChEBI" id="CHEBI:83088"/>
    </cofactor>
    <text evidence="5">Binds 2 lipoyl cofactors covalently.</text>
</comment>
<proteinExistence type="inferred from homology"/>
<name>A0AAW1R240_9CHLO</name>
<evidence type="ECO:0000256" key="6">
    <source>
        <dbReference type="SAM" id="MobiDB-lite"/>
    </source>
</evidence>
<accession>A0AAW1R240</accession>
<dbReference type="Pfam" id="PF00198">
    <property type="entry name" value="2-oxoacid_dh"/>
    <property type="match status" value="1"/>
</dbReference>
<dbReference type="InterPro" id="IPR006257">
    <property type="entry name" value="LAT1"/>
</dbReference>
<dbReference type="SUPFAM" id="SSF52777">
    <property type="entry name" value="CoA-dependent acyltransferases"/>
    <property type="match status" value="1"/>
</dbReference>
<keyword evidence="2 5" id="KW-0808">Transferase</keyword>
<comment type="subcellular location">
    <subcellularLocation>
        <location evidence="5">Mitochondrion</location>
    </subcellularLocation>
</comment>
<evidence type="ECO:0000259" key="8">
    <source>
        <dbReference type="PROSITE" id="PS51826"/>
    </source>
</evidence>
<dbReference type="Gene3D" id="2.40.50.100">
    <property type="match status" value="2"/>
</dbReference>
<dbReference type="GO" id="GO:0005739">
    <property type="term" value="C:mitochondrion"/>
    <property type="evidence" value="ECO:0007669"/>
    <property type="project" value="UniProtKB-SubCell"/>
</dbReference>
<dbReference type="SUPFAM" id="SSF51230">
    <property type="entry name" value="Single hybrid motif"/>
    <property type="match status" value="2"/>
</dbReference>
<feature type="domain" description="Lipoyl-binding" evidence="7">
    <location>
        <begin position="90"/>
        <end position="166"/>
    </location>
</feature>
<evidence type="ECO:0000256" key="3">
    <source>
        <dbReference type="ARBA" id="ARBA00022823"/>
    </source>
</evidence>
<dbReference type="Gene3D" id="3.30.559.10">
    <property type="entry name" value="Chloramphenicol acetyltransferase-like domain"/>
    <property type="match status" value="1"/>
</dbReference>
<gene>
    <name evidence="9" type="ORF">WJX81_003489</name>
</gene>
<dbReference type="Proteomes" id="UP001445335">
    <property type="component" value="Unassembled WGS sequence"/>
</dbReference>
<dbReference type="EMBL" id="JALJOU010000055">
    <property type="protein sequence ID" value="KAK9827713.1"/>
    <property type="molecule type" value="Genomic_DNA"/>
</dbReference>
<dbReference type="GO" id="GO:0004742">
    <property type="term" value="F:dihydrolipoyllysine-residue acetyltransferase activity"/>
    <property type="evidence" value="ECO:0007669"/>
    <property type="project" value="UniProtKB-UniRule"/>
</dbReference>
<dbReference type="InterPro" id="IPR004167">
    <property type="entry name" value="PSBD"/>
</dbReference>
<feature type="compositionally biased region" description="Low complexity" evidence="6">
    <location>
        <begin position="347"/>
        <end position="356"/>
    </location>
</feature>
<dbReference type="PANTHER" id="PTHR23151:SF90">
    <property type="entry name" value="DIHYDROLIPOYLLYSINE-RESIDUE ACETYLTRANSFERASE COMPONENT OF PYRUVATE DEHYDROGENASE COMPLEX, MITOCHONDRIAL-RELATED"/>
    <property type="match status" value="1"/>
</dbReference>
<dbReference type="PANTHER" id="PTHR23151">
    <property type="entry name" value="DIHYDROLIPOAMIDE ACETYL/SUCCINYL-TRANSFERASE-RELATED"/>
    <property type="match status" value="1"/>
</dbReference>
<comment type="caution">
    <text evidence="9">The sequence shown here is derived from an EMBL/GenBank/DDBJ whole genome shotgun (WGS) entry which is preliminary data.</text>
</comment>
<feature type="domain" description="Lipoyl-binding" evidence="7">
    <location>
        <begin position="217"/>
        <end position="294"/>
    </location>
</feature>
<feature type="compositionally biased region" description="Basic and acidic residues" evidence="6">
    <location>
        <begin position="308"/>
        <end position="335"/>
    </location>
</feature>
<dbReference type="Pfam" id="PF02817">
    <property type="entry name" value="E3_binding"/>
    <property type="match status" value="1"/>
</dbReference>
<evidence type="ECO:0000256" key="5">
    <source>
        <dbReference type="RuleBase" id="RU361137"/>
    </source>
</evidence>
<dbReference type="FunFam" id="2.40.50.100:FF:000010">
    <property type="entry name" value="Acetyltransferase component of pyruvate dehydrogenase complex"/>
    <property type="match status" value="2"/>
</dbReference>
<evidence type="ECO:0000313" key="10">
    <source>
        <dbReference type="Proteomes" id="UP001445335"/>
    </source>
</evidence>